<comment type="PTM">
    <text evidence="8">Binds 1 heme c group covalently per subunit.</text>
</comment>
<keyword evidence="2" id="KW-0813">Transport</keyword>
<feature type="domain" description="Cytochrome c" evidence="10">
    <location>
        <begin position="135"/>
        <end position="219"/>
    </location>
</feature>
<evidence type="ECO:0000256" key="3">
    <source>
        <dbReference type="ARBA" id="ARBA00022617"/>
    </source>
</evidence>
<reference evidence="11 12" key="1">
    <citation type="submission" date="2019-09" db="EMBL/GenBank/DDBJ databases">
        <authorList>
            <person name="Chandra G."/>
            <person name="Truman W A."/>
        </authorList>
    </citation>
    <scope>NUCLEOTIDE SEQUENCE [LARGE SCALE GENOMIC DNA]</scope>
    <source>
        <strain evidence="11">PS673</strain>
    </source>
</reference>
<keyword evidence="5" id="KW-0249">Electron transport</keyword>
<dbReference type="GO" id="GO:0005506">
    <property type="term" value="F:iron ion binding"/>
    <property type="evidence" value="ECO:0007669"/>
    <property type="project" value="InterPro"/>
</dbReference>
<dbReference type="Gene3D" id="1.10.760.10">
    <property type="entry name" value="Cytochrome c-like domain"/>
    <property type="match status" value="2"/>
</dbReference>
<feature type="signal peptide" evidence="9">
    <location>
        <begin position="1"/>
        <end position="24"/>
    </location>
</feature>
<feature type="binding site" description="covalent" evidence="8">
    <location>
        <position position="149"/>
    </location>
    <ligand>
        <name>heme c</name>
        <dbReference type="ChEBI" id="CHEBI:61717"/>
    </ligand>
</feature>
<dbReference type="RefSeq" id="WP_154862200.1">
    <property type="nucleotide sequence ID" value="NZ_CABVHB010000083.1"/>
</dbReference>
<evidence type="ECO:0000259" key="10">
    <source>
        <dbReference type="PROSITE" id="PS51007"/>
    </source>
</evidence>
<dbReference type="InterPro" id="IPR009056">
    <property type="entry name" value="Cyt_c-like_dom"/>
</dbReference>
<evidence type="ECO:0000313" key="11">
    <source>
        <dbReference type="EMBL" id="VVN43146.1"/>
    </source>
</evidence>
<keyword evidence="6 8" id="KW-0408">Iron</keyword>
<gene>
    <name evidence="11" type="ORF">PS673_05522</name>
</gene>
<dbReference type="Proteomes" id="UP000344274">
    <property type="component" value="Unassembled WGS sequence"/>
</dbReference>
<evidence type="ECO:0000313" key="12">
    <source>
        <dbReference type="Proteomes" id="UP000344274"/>
    </source>
</evidence>
<evidence type="ECO:0000256" key="4">
    <source>
        <dbReference type="ARBA" id="ARBA00022723"/>
    </source>
</evidence>
<dbReference type="EMBL" id="CABVHB010000083">
    <property type="protein sequence ID" value="VVN43146.1"/>
    <property type="molecule type" value="Genomic_DNA"/>
</dbReference>
<dbReference type="InterPro" id="IPR002324">
    <property type="entry name" value="Cyt_c_ID"/>
</dbReference>
<keyword evidence="4 8" id="KW-0479">Metal-binding</keyword>
<evidence type="ECO:0000256" key="2">
    <source>
        <dbReference type="ARBA" id="ARBA00022448"/>
    </source>
</evidence>
<evidence type="ECO:0000256" key="6">
    <source>
        <dbReference type="ARBA" id="ARBA00023004"/>
    </source>
</evidence>
<dbReference type="PROSITE" id="PS51007">
    <property type="entry name" value="CYTC"/>
    <property type="match status" value="1"/>
</dbReference>
<evidence type="ECO:0000256" key="7">
    <source>
        <dbReference type="ARBA" id="ARBA00031244"/>
    </source>
</evidence>
<keyword evidence="9" id="KW-0732">Signal</keyword>
<feature type="chain" id="PRO_5030118037" description="Cytochrome c-551" evidence="9">
    <location>
        <begin position="25"/>
        <end position="219"/>
    </location>
</feature>
<evidence type="ECO:0000256" key="8">
    <source>
        <dbReference type="PIRSR" id="PIRSR602324-1"/>
    </source>
</evidence>
<dbReference type="SUPFAM" id="SSF46626">
    <property type="entry name" value="Cytochrome c"/>
    <property type="match status" value="2"/>
</dbReference>
<dbReference type="InterPro" id="IPR036909">
    <property type="entry name" value="Cyt_c-like_dom_sf"/>
</dbReference>
<evidence type="ECO:0000256" key="1">
    <source>
        <dbReference type="ARBA" id="ARBA00021020"/>
    </source>
</evidence>
<evidence type="ECO:0000256" key="9">
    <source>
        <dbReference type="SAM" id="SignalP"/>
    </source>
</evidence>
<dbReference type="GO" id="GO:0009055">
    <property type="term" value="F:electron transfer activity"/>
    <property type="evidence" value="ECO:0007669"/>
    <property type="project" value="InterPro"/>
</dbReference>
<name>A0A5E6XQA0_PSEFL</name>
<keyword evidence="3 8" id="KW-0349">Heme</keyword>
<feature type="binding site" description="covalent" evidence="8">
    <location>
        <position position="198"/>
    </location>
    <ligand>
        <name>heme c</name>
        <dbReference type="ChEBI" id="CHEBI:61717"/>
    </ligand>
</feature>
<proteinExistence type="predicted"/>
<feature type="binding site" description="covalent" evidence="8">
    <location>
        <position position="153"/>
    </location>
    <ligand>
        <name>heme c</name>
        <dbReference type="ChEBI" id="CHEBI:61717"/>
    </ligand>
</feature>
<organism evidence="11 12">
    <name type="scientific">Pseudomonas fluorescens</name>
    <dbReference type="NCBI Taxonomy" id="294"/>
    <lineage>
        <taxon>Bacteria</taxon>
        <taxon>Pseudomonadati</taxon>
        <taxon>Pseudomonadota</taxon>
        <taxon>Gammaproteobacteria</taxon>
        <taxon>Pseudomonadales</taxon>
        <taxon>Pseudomonadaceae</taxon>
        <taxon>Pseudomonas</taxon>
    </lineage>
</organism>
<accession>A0A5E6XQA0</accession>
<sequence length="219" mass="22679" precursor="true">MKLVKCMTALLCAAQVCLATLAGAAPLSITLPPETAAFKPSTMPGYALAQQKCSVCHSADYINFQPPGLSLAQWTAEAGKMQHVYGAPISDRDVSVIGAYLAVTYGSAKANDADVLAASNAPVAQLPPVAGAGAGANVDAKALLQNNACLSCHAIDHKVVGPAYRDVAAKYAKDPQAMDRLMSSIQHGGSGKWGDVPMPPFAQLSPDDLKSLATFILQQ</sequence>
<dbReference type="AlphaFoldDB" id="A0A5E6XQA0"/>
<dbReference type="Pfam" id="PF00034">
    <property type="entry name" value="Cytochrom_C"/>
    <property type="match status" value="1"/>
</dbReference>
<dbReference type="PRINTS" id="PR00606">
    <property type="entry name" value="CYTCHROMECID"/>
</dbReference>
<protein>
    <recommendedName>
        <fullName evidence="1">Cytochrome c-551</fullName>
    </recommendedName>
    <alternativeName>
        <fullName evidence="7">Cytochrome c551</fullName>
    </alternativeName>
</protein>
<dbReference type="GO" id="GO:0020037">
    <property type="term" value="F:heme binding"/>
    <property type="evidence" value="ECO:0007669"/>
    <property type="project" value="InterPro"/>
</dbReference>
<evidence type="ECO:0000256" key="5">
    <source>
        <dbReference type="ARBA" id="ARBA00022982"/>
    </source>
</evidence>